<evidence type="ECO:0008006" key="3">
    <source>
        <dbReference type="Google" id="ProtNLM"/>
    </source>
</evidence>
<reference evidence="1 2" key="1">
    <citation type="submission" date="2016-03" db="EMBL/GenBank/DDBJ databases">
        <title>Comparative genomics of the ectomycorrhizal sister species Rhizopogon vinicolor and Rhizopogon vesiculosus (Basidiomycota: Boletales) reveals a divergence of the mating type B locus.</title>
        <authorList>
            <person name="Mujic A.B."/>
            <person name="Kuo A."/>
            <person name="Tritt A."/>
            <person name="Lipzen A."/>
            <person name="Chen C."/>
            <person name="Johnson J."/>
            <person name="Sharma A."/>
            <person name="Barry K."/>
            <person name="Grigoriev I.V."/>
            <person name="Spatafora J.W."/>
        </authorList>
    </citation>
    <scope>NUCLEOTIDE SEQUENCE [LARGE SCALE GENOMIC DNA]</scope>
    <source>
        <strain evidence="1 2">AM-OR11-056</strain>
    </source>
</reference>
<evidence type="ECO:0000313" key="2">
    <source>
        <dbReference type="Proteomes" id="UP000183567"/>
    </source>
</evidence>
<organism evidence="1 2">
    <name type="scientific">Rhizopogon vesiculosus</name>
    <dbReference type="NCBI Taxonomy" id="180088"/>
    <lineage>
        <taxon>Eukaryota</taxon>
        <taxon>Fungi</taxon>
        <taxon>Dikarya</taxon>
        <taxon>Basidiomycota</taxon>
        <taxon>Agaricomycotina</taxon>
        <taxon>Agaricomycetes</taxon>
        <taxon>Agaricomycetidae</taxon>
        <taxon>Boletales</taxon>
        <taxon>Suillineae</taxon>
        <taxon>Rhizopogonaceae</taxon>
        <taxon>Rhizopogon</taxon>
    </lineage>
</organism>
<gene>
    <name evidence="1" type="ORF">AZE42_08170</name>
</gene>
<evidence type="ECO:0000313" key="1">
    <source>
        <dbReference type="EMBL" id="OJA15562.1"/>
    </source>
</evidence>
<keyword evidence="2" id="KW-1185">Reference proteome</keyword>
<dbReference type="EMBL" id="LVVM01003054">
    <property type="protein sequence ID" value="OJA15562.1"/>
    <property type="molecule type" value="Genomic_DNA"/>
</dbReference>
<dbReference type="Proteomes" id="UP000183567">
    <property type="component" value="Unassembled WGS sequence"/>
</dbReference>
<proteinExistence type="predicted"/>
<comment type="caution">
    <text evidence="1">The sequence shown here is derived from an EMBL/GenBank/DDBJ whole genome shotgun (WGS) entry which is preliminary data.</text>
</comment>
<accession>A0A1J8R1F5</accession>
<name>A0A1J8R1F5_9AGAM</name>
<dbReference type="OrthoDB" id="2679436at2759"/>
<dbReference type="Gene3D" id="3.80.10.10">
    <property type="entry name" value="Ribonuclease Inhibitor"/>
    <property type="match status" value="1"/>
</dbReference>
<dbReference type="AlphaFoldDB" id="A0A1J8R1F5"/>
<protein>
    <recommendedName>
        <fullName evidence="3">F-box domain-containing protein</fullName>
    </recommendedName>
</protein>
<sequence length="252" mass="28491">MKYQSLHQHLFFSIGVSETFVFSPVDRWEIPKPPYVSLNIPDLIGPLSTSFSRTLERISINFSYLDIISGLADPHLVLGFEAVAPLLSFNRLTELELNFFCTSAIDDAALKIMAQSWPQLEHFRFGGATKRLDLPLLTFRGLVYLIQHCRYLQVIEMCFSAFSIDTNCEPFSKTIPNENITSIAVGFSPIVNPTAVACQLHMLLPNLTRLRTTSNKLPPPFERNQAEWKEVEKLLVVFAKCAEMKDGMGQMS</sequence>
<dbReference type="InterPro" id="IPR032675">
    <property type="entry name" value="LRR_dom_sf"/>
</dbReference>